<evidence type="ECO:0000313" key="12">
    <source>
        <dbReference type="Proteomes" id="UP000694867"/>
    </source>
</evidence>
<dbReference type="GO" id="GO:0004526">
    <property type="term" value="F:ribonuclease P activity"/>
    <property type="evidence" value="ECO:0007669"/>
    <property type="project" value="UniProtKB-UniRule"/>
</dbReference>
<evidence type="ECO:0000256" key="11">
    <source>
        <dbReference type="PIRNR" id="PIRNR036572"/>
    </source>
</evidence>
<evidence type="ECO:0000256" key="2">
    <source>
        <dbReference type="ARBA" id="ARBA00004604"/>
    </source>
</evidence>
<dbReference type="GO" id="GO:0000172">
    <property type="term" value="C:ribonuclease MRP complex"/>
    <property type="evidence" value="ECO:0007669"/>
    <property type="project" value="InterPro"/>
</dbReference>
<comment type="function">
    <text evidence="8 11">Component of ribonuclease P, a ribonucleoprotein complex that generates mature tRNA molecules by cleaving their 5'-ends. Also a component of the MRP ribonuclease complex, which cleaves pre-rRNA sequences.</text>
</comment>
<dbReference type="PANTHER" id="PTHR15314:SF1">
    <property type="entry name" value="RIBONUCLEASE P PROTEIN SUBUNIT P20"/>
    <property type="match status" value="1"/>
</dbReference>
<reference evidence="13" key="1">
    <citation type="submission" date="2025-08" db="UniProtKB">
        <authorList>
            <consortium name="RefSeq"/>
        </authorList>
    </citation>
    <scope>IDENTIFICATION</scope>
</reference>
<dbReference type="GO" id="GO:0005655">
    <property type="term" value="C:nucleolar ribonuclease P complex"/>
    <property type="evidence" value="ECO:0007669"/>
    <property type="project" value="InterPro"/>
</dbReference>
<keyword evidence="5 11" id="KW-0698">rRNA processing</keyword>
<keyword evidence="4" id="KW-0963">Cytoplasm</keyword>
<dbReference type="PANTHER" id="PTHR15314">
    <property type="entry name" value="RIBONUCLEASE P PROTEIN SUBUNIT P20"/>
    <property type="match status" value="1"/>
</dbReference>
<dbReference type="FunFam" id="3.30.110.20:FF:000002">
    <property type="entry name" value="Ribonuclease P protein subunit p20"/>
    <property type="match status" value="1"/>
</dbReference>
<dbReference type="GO" id="GO:0001682">
    <property type="term" value="P:tRNA 5'-leader removal"/>
    <property type="evidence" value="ECO:0007669"/>
    <property type="project" value="InterPro"/>
</dbReference>
<evidence type="ECO:0000256" key="3">
    <source>
        <dbReference type="ARBA" id="ARBA00008018"/>
    </source>
</evidence>
<evidence type="ECO:0000256" key="5">
    <source>
        <dbReference type="ARBA" id="ARBA00022552"/>
    </source>
</evidence>
<organism evidence="12 13">
    <name type="scientific">Galendromus occidentalis</name>
    <name type="common">western predatory mite</name>
    <dbReference type="NCBI Taxonomy" id="34638"/>
    <lineage>
        <taxon>Eukaryota</taxon>
        <taxon>Metazoa</taxon>
        <taxon>Ecdysozoa</taxon>
        <taxon>Arthropoda</taxon>
        <taxon>Chelicerata</taxon>
        <taxon>Arachnida</taxon>
        <taxon>Acari</taxon>
        <taxon>Parasitiformes</taxon>
        <taxon>Mesostigmata</taxon>
        <taxon>Gamasina</taxon>
        <taxon>Phytoseioidea</taxon>
        <taxon>Phytoseiidae</taxon>
        <taxon>Typhlodrominae</taxon>
        <taxon>Galendromus</taxon>
    </lineage>
</organism>
<keyword evidence="12" id="KW-1185">Reference proteome</keyword>
<dbReference type="Proteomes" id="UP000694867">
    <property type="component" value="Unplaced"/>
</dbReference>
<dbReference type="AlphaFoldDB" id="A0AAJ6VYA8"/>
<evidence type="ECO:0000256" key="10">
    <source>
        <dbReference type="ARBA" id="ARBA00068472"/>
    </source>
</evidence>
<evidence type="ECO:0000313" key="13">
    <source>
        <dbReference type="RefSeq" id="XP_003743653.1"/>
    </source>
</evidence>
<dbReference type="GO" id="GO:0006364">
    <property type="term" value="P:rRNA processing"/>
    <property type="evidence" value="ECO:0007669"/>
    <property type="project" value="UniProtKB-KW"/>
</dbReference>
<evidence type="ECO:0000256" key="1">
    <source>
        <dbReference type="ARBA" id="ARBA00004463"/>
    </source>
</evidence>
<dbReference type="SUPFAM" id="SSF82704">
    <property type="entry name" value="AlbA-like"/>
    <property type="match status" value="1"/>
</dbReference>
<dbReference type="InterPro" id="IPR014612">
    <property type="entry name" value="Pop7/Rpp20"/>
</dbReference>
<evidence type="ECO:0000256" key="6">
    <source>
        <dbReference type="ARBA" id="ARBA00022694"/>
    </source>
</evidence>
<gene>
    <name evidence="13" type="primary">LOC100904183</name>
</gene>
<keyword evidence="7 11" id="KW-0539">Nucleus</keyword>
<dbReference type="PIRSF" id="PIRSF036572">
    <property type="entry name" value="RPP20"/>
    <property type="match status" value="1"/>
</dbReference>
<comment type="similarity">
    <text evidence="3 11">Belongs to the histone-like Alba family.</text>
</comment>
<evidence type="ECO:0000256" key="4">
    <source>
        <dbReference type="ARBA" id="ARBA00022490"/>
    </source>
</evidence>
<dbReference type="Pfam" id="PF12328">
    <property type="entry name" value="Rpp20"/>
    <property type="match status" value="1"/>
</dbReference>
<dbReference type="InterPro" id="IPR036882">
    <property type="entry name" value="Alba-like_dom_sf"/>
</dbReference>
<accession>A0AAJ6VYA8</accession>
<dbReference type="CTD" id="3772007"/>
<dbReference type="RefSeq" id="XP_003743653.1">
    <property type="nucleotide sequence ID" value="XM_003743605.1"/>
</dbReference>
<evidence type="ECO:0000256" key="8">
    <source>
        <dbReference type="ARBA" id="ARBA00053284"/>
    </source>
</evidence>
<name>A0AAJ6VYA8_9ACAR</name>
<protein>
    <recommendedName>
        <fullName evidence="10 11">Ribonuclease P protein subunit p20</fullName>
        <shortName evidence="11">RNaseP protein p20</shortName>
    </recommendedName>
</protein>
<proteinExistence type="inferred from homology"/>
<keyword evidence="6 11" id="KW-0819">tRNA processing</keyword>
<dbReference type="KEGG" id="goe:100904183"/>
<dbReference type="Gene3D" id="3.30.110.20">
    <property type="entry name" value="Alba-like domain"/>
    <property type="match status" value="1"/>
</dbReference>
<evidence type="ECO:0000256" key="9">
    <source>
        <dbReference type="ARBA" id="ARBA00064615"/>
    </source>
</evidence>
<comment type="subunit">
    <text evidence="9">Component of nuclear RNase P and RNase MRP complexes. RNase P consists of a catalytic RNA moiety and 10 different protein chains; POP1, POP4, POP5, POP7, RPP14, RPP21, RPP25, RPP30, RPP38 and RPP40. Within the RNase P complex, POP1, POP7 and RPP25 form the 'finger' subcomplex, POP5, RPP14, RPP40 and homodimeric RPP30 form the 'palm' subcomplex, and RPP21, POP4 and RPP38 form the 'wrist' subcomplex. All subunits of the RNase P complex interact with the catalytic RNA. Several subunits of RNase P are also part of the RNase MRP complex. RNase MRP consists of a catalytic RNA moiety and about 8 protein subunits; POP1, POP7, RPP25, RPP30, RPP38, RPP40 and possibly also POP4 and POP5. Interacts with SMN1. POP7 forms a heterodimer with RPP25 that binds to the P3 stem loop of the catalytic RNA.</text>
</comment>
<dbReference type="GO" id="GO:0003676">
    <property type="term" value="F:nucleic acid binding"/>
    <property type="evidence" value="ECO:0007669"/>
    <property type="project" value="InterPro"/>
</dbReference>
<dbReference type="GeneID" id="100904183"/>
<evidence type="ECO:0000256" key="7">
    <source>
        <dbReference type="ARBA" id="ARBA00023242"/>
    </source>
</evidence>
<sequence>MASGSAVKPKADKLVRYDPSEYELRKRLPAQMPRSPDHVYINMRTDFQYQMLRAKEILFKGSNEVHIHGLGAAINRAINIALQIREHFGKAYEVDTQTNTIQVVDDFEPREEHIEPQSQTRNVSTIHIRVFKKD</sequence>
<comment type="subcellular location">
    <subcellularLocation>
        <location evidence="1">Cytoplasmic granule</location>
    </subcellularLocation>
    <subcellularLocation>
        <location evidence="2 11">Nucleus</location>
        <location evidence="2 11">Nucleolus</location>
    </subcellularLocation>
</comment>